<accession>A0A6H1ZU24</accession>
<dbReference type="AlphaFoldDB" id="A0A6H1ZU24"/>
<sequence>MADILCRVCSEPWDAWGANHGDMAAWEYKLFRAGKGCPGCMGYRPEGLDPEEANLDRARALLLDGPDDPDAFGLATCDLDPLPAGDGSEWIEPEPEVLWTCAGCGYKVVRSNEAPLDGGQVSQDPIFLECRNENRYHYYKGGPEPEPDFTLDFGDGAGPQPFCQACACSCAECGTTILIGLAHSNLIGDTYDAGASFQNPDNPFHGSVCIDCLERMESENSEPGDSSSCL</sequence>
<protein>
    <submittedName>
        <fullName evidence="1">Uncharacterized protein</fullName>
    </submittedName>
</protein>
<evidence type="ECO:0000313" key="2">
    <source>
        <dbReference type="EMBL" id="QJI00881.1"/>
    </source>
</evidence>
<gene>
    <name evidence="1" type="ORF">TM448A01973_0006</name>
    <name evidence="2" type="ORF">TM448B02147_0017</name>
</gene>
<evidence type="ECO:0000313" key="1">
    <source>
        <dbReference type="EMBL" id="QJA51074.1"/>
    </source>
</evidence>
<organism evidence="1">
    <name type="scientific">viral metagenome</name>
    <dbReference type="NCBI Taxonomy" id="1070528"/>
    <lineage>
        <taxon>unclassified sequences</taxon>
        <taxon>metagenomes</taxon>
        <taxon>organismal metagenomes</taxon>
    </lineage>
</organism>
<dbReference type="EMBL" id="MT144236">
    <property type="protein sequence ID" value="QJA51074.1"/>
    <property type="molecule type" value="Genomic_DNA"/>
</dbReference>
<name>A0A6H1ZU24_9ZZZZ</name>
<reference evidence="1" key="1">
    <citation type="submission" date="2020-03" db="EMBL/GenBank/DDBJ databases">
        <title>The deep terrestrial virosphere.</title>
        <authorList>
            <person name="Holmfeldt K."/>
            <person name="Nilsson E."/>
            <person name="Simone D."/>
            <person name="Lopez-Fernandez M."/>
            <person name="Wu X."/>
            <person name="de Brujin I."/>
            <person name="Lundin D."/>
            <person name="Andersson A."/>
            <person name="Bertilsson S."/>
            <person name="Dopson M."/>
        </authorList>
    </citation>
    <scope>NUCLEOTIDE SEQUENCE</scope>
    <source>
        <strain evidence="1">TM448A01973</strain>
        <strain evidence="2">TM448B02147</strain>
    </source>
</reference>
<dbReference type="EMBL" id="MT144882">
    <property type="protein sequence ID" value="QJI00881.1"/>
    <property type="molecule type" value="Genomic_DNA"/>
</dbReference>
<proteinExistence type="predicted"/>